<keyword evidence="3" id="KW-1185">Reference proteome</keyword>
<feature type="transmembrane region" description="Helical" evidence="1">
    <location>
        <begin position="44"/>
        <end position="67"/>
    </location>
</feature>
<feature type="transmembrane region" description="Helical" evidence="1">
    <location>
        <begin position="12"/>
        <end position="32"/>
    </location>
</feature>
<comment type="caution">
    <text evidence="2">The sequence shown here is derived from an EMBL/GenBank/DDBJ whole genome shotgun (WGS) entry which is preliminary data.</text>
</comment>
<keyword evidence="1" id="KW-0472">Membrane</keyword>
<reference evidence="2 3" key="1">
    <citation type="submission" date="2013-02" db="EMBL/GenBank/DDBJ databases">
        <title>The Genome Sequence of Lactobacillus catenaformis F0143.</title>
        <authorList>
            <consortium name="The Broad Institute Genome Sequencing Platform"/>
            <person name="Earl A."/>
            <person name="Ward D."/>
            <person name="Feldgarden M."/>
            <person name="Gevers D."/>
            <person name="Izard J."/>
            <person name="Blanton J.M."/>
            <person name="Mathney J."/>
            <person name="Dewhirst F.E."/>
            <person name="Young S.K."/>
            <person name="Zeng Q."/>
            <person name="Gargeya S."/>
            <person name="Fitzgerald M."/>
            <person name="Haas B."/>
            <person name="Abouelleil A."/>
            <person name="Alvarado L."/>
            <person name="Arachchi H.M."/>
            <person name="Berlin A."/>
            <person name="Chapman S.B."/>
            <person name="Gearin G."/>
            <person name="Goldberg J."/>
            <person name="Griggs A."/>
            <person name="Gujja S."/>
            <person name="Hansen M."/>
            <person name="Heiman D."/>
            <person name="Howarth C."/>
            <person name="Larimer J."/>
            <person name="Lui A."/>
            <person name="MacDonald P.J.P."/>
            <person name="McCowen C."/>
            <person name="Montmayeur A."/>
            <person name="Murphy C."/>
            <person name="Neiman D."/>
            <person name="Pearson M."/>
            <person name="Priest M."/>
            <person name="Roberts A."/>
            <person name="Saif S."/>
            <person name="Shea T."/>
            <person name="Sisk P."/>
            <person name="Stolte C."/>
            <person name="Sykes S."/>
            <person name="Wortman J."/>
            <person name="Nusbaum C."/>
            <person name="Birren B."/>
        </authorList>
    </citation>
    <scope>NUCLEOTIDE SEQUENCE [LARGE SCALE GENOMIC DNA]</scope>
    <source>
        <strain evidence="2 3">OT 569</strain>
    </source>
</reference>
<protein>
    <submittedName>
        <fullName evidence="2">Uncharacterized protein</fullName>
    </submittedName>
</protein>
<dbReference type="AlphaFoldDB" id="M2Q2U3"/>
<dbReference type="RefSeq" id="WP_004802933.1">
    <property type="nucleotide sequence ID" value="NZ_AUGJ01000002.1"/>
</dbReference>
<gene>
    <name evidence="2" type="ORF">HMPREF9943_01115</name>
</gene>
<proteinExistence type="predicted"/>
<dbReference type="EMBL" id="AGEJ01000018">
    <property type="protein sequence ID" value="EMD16561.1"/>
    <property type="molecule type" value="Genomic_DNA"/>
</dbReference>
<organism evidence="2 3">
    <name type="scientific">Eggerthia catenaformis OT 569 = DSM 20559</name>
    <dbReference type="NCBI Taxonomy" id="999415"/>
    <lineage>
        <taxon>Bacteria</taxon>
        <taxon>Bacillati</taxon>
        <taxon>Bacillota</taxon>
        <taxon>Erysipelotrichia</taxon>
        <taxon>Erysipelotrichales</taxon>
        <taxon>Coprobacillaceae</taxon>
        <taxon>Eggerthia</taxon>
    </lineage>
</organism>
<keyword evidence="1" id="KW-0812">Transmembrane</keyword>
<dbReference type="eggNOG" id="ENOG5032TWN">
    <property type="taxonomic scope" value="Bacteria"/>
</dbReference>
<dbReference type="STRING" id="999415.HMPREF9943_01115"/>
<dbReference type="BioCyc" id="ECAT999415-HMP:GTTI-1141-MONOMER"/>
<sequence>MEQKFKAKPNLAVGIFLIVVILSSILFLADYLNGTKNLTSVQMIVLFIFDLAILYYFLGCRPYAYVVGNKQIVMKKRLYKDKIIDLMKAEIITDPVPRLADLITRPHAIEIYMDTKKRFCFYPHSPLDFVGAVLSENKRIHCSVSAYTDIHRSIEKRERKRRKKSEKNSQKEA</sequence>
<dbReference type="OrthoDB" id="1643947at2"/>
<dbReference type="Proteomes" id="UP000011758">
    <property type="component" value="Unassembled WGS sequence"/>
</dbReference>
<evidence type="ECO:0000256" key="1">
    <source>
        <dbReference type="SAM" id="Phobius"/>
    </source>
</evidence>
<evidence type="ECO:0000313" key="2">
    <source>
        <dbReference type="EMBL" id="EMD16561.1"/>
    </source>
</evidence>
<evidence type="ECO:0000313" key="3">
    <source>
        <dbReference type="Proteomes" id="UP000011758"/>
    </source>
</evidence>
<accession>M2Q2U3</accession>
<name>M2Q2U3_9FIRM</name>
<keyword evidence="1" id="KW-1133">Transmembrane helix</keyword>